<dbReference type="AlphaFoldDB" id="A0A4S8MIH5"/>
<feature type="region of interest" description="Disordered" evidence="2">
    <location>
        <begin position="83"/>
        <end position="253"/>
    </location>
</feature>
<feature type="compositionally biased region" description="Polar residues" evidence="2">
    <location>
        <begin position="158"/>
        <end position="173"/>
    </location>
</feature>
<feature type="compositionally biased region" description="Low complexity" evidence="2">
    <location>
        <begin position="125"/>
        <end position="140"/>
    </location>
</feature>
<evidence type="ECO:0008006" key="5">
    <source>
        <dbReference type="Google" id="ProtNLM"/>
    </source>
</evidence>
<dbReference type="Proteomes" id="UP000297245">
    <property type="component" value="Unassembled WGS sequence"/>
</dbReference>
<dbReference type="OrthoDB" id="6088208at2759"/>
<proteinExistence type="predicted"/>
<name>A0A4S8MIH5_DENBC</name>
<evidence type="ECO:0000313" key="3">
    <source>
        <dbReference type="EMBL" id="THV02540.1"/>
    </source>
</evidence>
<gene>
    <name evidence="3" type="ORF">K435DRAFT_827494</name>
</gene>
<evidence type="ECO:0000256" key="2">
    <source>
        <dbReference type="SAM" id="MobiDB-lite"/>
    </source>
</evidence>
<feature type="region of interest" description="Disordered" evidence="2">
    <location>
        <begin position="1"/>
        <end position="44"/>
    </location>
</feature>
<feature type="compositionally biased region" description="Low complexity" evidence="2">
    <location>
        <begin position="222"/>
        <end position="248"/>
    </location>
</feature>
<keyword evidence="4" id="KW-1185">Reference proteome</keyword>
<reference evidence="3 4" key="1">
    <citation type="journal article" date="2019" name="Nat. Ecol. Evol.">
        <title>Megaphylogeny resolves global patterns of mushroom evolution.</title>
        <authorList>
            <person name="Varga T."/>
            <person name="Krizsan K."/>
            <person name="Foldi C."/>
            <person name="Dima B."/>
            <person name="Sanchez-Garcia M."/>
            <person name="Sanchez-Ramirez S."/>
            <person name="Szollosi G.J."/>
            <person name="Szarkandi J.G."/>
            <person name="Papp V."/>
            <person name="Albert L."/>
            <person name="Andreopoulos W."/>
            <person name="Angelini C."/>
            <person name="Antonin V."/>
            <person name="Barry K.W."/>
            <person name="Bougher N.L."/>
            <person name="Buchanan P."/>
            <person name="Buyck B."/>
            <person name="Bense V."/>
            <person name="Catcheside P."/>
            <person name="Chovatia M."/>
            <person name="Cooper J."/>
            <person name="Damon W."/>
            <person name="Desjardin D."/>
            <person name="Finy P."/>
            <person name="Geml J."/>
            <person name="Haridas S."/>
            <person name="Hughes K."/>
            <person name="Justo A."/>
            <person name="Karasinski D."/>
            <person name="Kautmanova I."/>
            <person name="Kiss B."/>
            <person name="Kocsube S."/>
            <person name="Kotiranta H."/>
            <person name="LaButti K.M."/>
            <person name="Lechner B.E."/>
            <person name="Liimatainen K."/>
            <person name="Lipzen A."/>
            <person name="Lukacs Z."/>
            <person name="Mihaltcheva S."/>
            <person name="Morgado L.N."/>
            <person name="Niskanen T."/>
            <person name="Noordeloos M.E."/>
            <person name="Ohm R.A."/>
            <person name="Ortiz-Santana B."/>
            <person name="Ovrebo C."/>
            <person name="Racz N."/>
            <person name="Riley R."/>
            <person name="Savchenko A."/>
            <person name="Shiryaev A."/>
            <person name="Soop K."/>
            <person name="Spirin V."/>
            <person name="Szebenyi C."/>
            <person name="Tomsovsky M."/>
            <person name="Tulloss R.E."/>
            <person name="Uehling J."/>
            <person name="Grigoriev I.V."/>
            <person name="Vagvolgyi C."/>
            <person name="Papp T."/>
            <person name="Martin F.M."/>
            <person name="Miettinen O."/>
            <person name="Hibbett D.S."/>
            <person name="Nagy L.G."/>
        </authorList>
    </citation>
    <scope>NUCLEOTIDE SEQUENCE [LARGE SCALE GENOMIC DNA]</scope>
    <source>
        <strain evidence="3 4">CBS 962.96</strain>
    </source>
</reference>
<keyword evidence="1" id="KW-0175">Coiled coil</keyword>
<organism evidence="3 4">
    <name type="scientific">Dendrothele bispora (strain CBS 962.96)</name>
    <dbReference type="NCBI Taxonomy" id="1314807"/>
    <lineage>
        <taxon>Eukaryota</taxon>
        <taxon>Fungi</taxon>
        <taxon>Dikarya</taxon>
        <taxon>Basidiomycota</taxon>
        <taxon>Agaricomycotina</taxon>
        <taxon>Agaricomycetes</taxon>
        <taxon>Agaricomycetidae</taxon>
        <taxon>Agaricales</taxon>
        <taxon>Agaricales incertae sedis</taxon>
        <taxon>Dendrothele</taxon>
    </lineage>
</organism>
<feature type="compositionally biased region" description="Low complexity" evidence="2">
    <location>
        <begin position="24"/>
        <end position="44"/>
    </location>
</feature>
<feature type="compositionally biased region" description="Basic and acidic residues" evidence="2">
    <location>
        <begin position="144"/>
        <end position="153"/>
    </location>
</feature>
<evidence type="ECO:0000313" key="4">
    <source>
        <dbReference type="Proteomes" id="UP000297245"/>
    </source>
</evidence>
<dbReference type="EMBL" id="ML179076">
    <property type="protein sequence ID" value="THV02540.1"/>
    <property type="molecule type" value="Genomic_DNA"/>
</dbReference>
<accession>A0A4S8MIH5</accession>
<protein>
    <recommendedName>
        <fullName evidence="5">SWI5-dependent HO expression protein 3</fullName>
    </recommendedName>
</protein>
<evidence type="ECO:0000256" key="1">
    <source>
        <dbReference type="SAM" id="Coils"/>
    </source>
</evidence>
<feature type="coiled-coil region" evidence="1">
    <location>
        <begin position="262"/>
        <end position="409"/>
    </location>
</feature>
<feature type="compositionally biased region" description="Polar residues" evidence="2">
    <location>
        <begin position="193"/>
        <end position="215"/>
    </location>
</feature>
<feature type="coiled-coil region" evidence="1">
    <location>
        <begin position="435"/>
        <end position="494"/>
    </location>
</feature>
<sequence length="510" mass="56185">MPSFGSPTDKGLSPLKSRSERSLSRTSSRSSIRSIRSPSPSFSIDNSVAVRNQISTLKHIIRHQQSQAHELENVIRPYADLSETMSMASSPPPPPSSFPANASTTSKISKRSSYEVLQGIAGPESNLPLPRRESLSSLSNGHTSHKEEDHNSIREGIPSSSSNKRTPSPTRTLSRIPVSAVGNARALAEEGQAASSRSVSSTNKPSELDTTSLSPSGAAGDSSTLSATSPSHSSSLALQPPSPSLNSSKRVSLTPGGTTKVLADLQAGVINARNALENTKAQLRLSQKAVAQLTRQTEDLKEGRERLRLENEGLNNVVARKERLLQEVLERARKAESEATALRAQLKQEATTSKKNLREMESALQQSTSLSQKSEREYVTLRESLKTMKESWKNDMDQLRQDMQKREERWKGEAETIGKKYKQLLGDVKATNQDREAIKKLKEEDKRVAKEVEDEWTGEIERLEKEVQKSNKESEEAVETSRQLSAELARLRRLIQNSGRSSSQFEQAPS</sequence>